<gene>
    <name evidence="3" type="ORF">ASJ30_04100</name>
</gene>
<dbReference type="PANTHER" id="PTHR37312:SF1">
    <property type="entry name" value="MEMBRANE-BOUND ACYLTRANSFERASE YKRP-RELATED"/>
    <property type="match status" value="1"/>
</dbReference>
<feature type="transmembrane region" description="Helical" evidence="1">
    <location>
        <begin position="103"/>
        <end position="124"/>
    </location>
</feature>
<name>A0A1L3MF59_9MICO</name>
<sequence length="323" mass="35770">MRNGYLDLLRVVGTVAIVLGHIEGLKPLPDYVYPWHVPLYFMLSGWLWRPGSRDFGSEVRVRAKTLLLPYIPWFVIVSVVYGIELWRRGRDSTGKVEEQLPGGAYAIEPYSAFWFITALFVAVVTVRGLEALRLPLWLQLAVGVGLCALVQTYQDISVNSPFAIAQGLGCVIFVQAGYLARLLTGRSGQRSRWSRRTLWVMAIATFALGVWITTRPGVGNLNLKFAQFNEPVWAVLAGILISAGMIMAPIYIGGVWSHRISTLAQSGMAVILLHALFVWLGKGHNPYLVAVVAVVVPWTLGLLLARTRWGWVFGCSRPKPLAA</sequence>
<feature type="transmembrane region" description="Helical" evidence="1">
    <location>
        <begin position="136"/>
        <end position="154"/>
    </location>
</feature>
<dbReference type="InterPro" id="IPR052734">
    <property type="entry name" value="Nod_factor_acetyltransferase"/>
</dbReference>
<accession>A0A1L3MF59</accession>
<dbReference type="Pfam" id="PF01757">
    <property type="entry name" value="Acyl_transf_3"/>
    <property type="match status" value="1"/>
</dbReference>
<evidence type="ECO:0000313" key="3">
    <source>
        <dbReference type="EMBL" id="APH00816.1"/>
    </source>
</evidence>
<keyword evidence="4" id="KW-1185">Reference proteome</keyword>
<evidence type="ECO:0000256" key="1">
    <source>
        <dbReference type="SAM" id="Phobius"/>
    </source>
</evidence>
<dbReference type="Proteomes" id="UP000182938">
    <property type="component" value="Chromosome"/>
</dbReference>
<proteinExistence type="predicted"/>
<organism evidence="3 4">
    <name type="scientific">Janibacter indicus</name>
    <dbReference type="NCBI Taxonomy" id="857417"/>
    <lineage>
        <taxon>Bacteria</taxon>
        <taxon>Bacillati</taxon>
        <taxon>Actinomycetota</taxon>
        <taxon>Actinomycetes</taxon>
        <taxon>Micrococcales</taxon>
        <taxon>Intrasporangiaceae</taxon>
        <taxon>Janibacter</taxon>
    </lineage>
</organism>
<feature type="transmembrane region" description="Helical" evidence="1">
    <location>
        <begin position="61"/>
        <end position="83"/>
    </location>
</feature>
<reference evidence="3 4" key="1">
    <citation type="submission" date="2015-11" db="EMBL/GenBank/DDBJ databases">
        <authorList>
            <person name="Zhang Y."/>
            <person name="Guo Z."/>
        </authorList>
    </citation>
    <scope>NUCLEOTIDE SEQUENCE [LARGE SCALE GENOMIC DNA]</scope>
    <source>
        <strain evidence="3 4">YFY001</strain>
    </source>
</reference>
<dbReference type="KEGG" id="jte:ASJ30_04100"/>
<dbReference type="AlphaFoldDB" id="A0A1L3MF59"/>
<feature type="transmembrane region" description="Helical" evidence="1">
    <location>
        <begin position="287"/>
        <end position="305"/>
    </location>
</feature>
<dbReference type="InterPro" id="IPR002656">
    <property type="entry name" value="Acyl_transf_3_dom"/>
</dbReference>
<dbReference type="PANTHER" id="PTHR37312">
    <property type="entry name" value="MEMBRANE-BOUND ACYLTRANSFERASE YKRP-RELATED"/>
    <property type="match status" value="1"/>
</dbReference>
<feature type="transmembrane region" description="Helical" evidence="1">
    <location>
        <begin position="196"/>
        <end position="213"/>
    </location>
</feature>
<evidence type="ECO:0000259" key="2">
    <source>
        <dbReference type="Pfam" id="PF01757"/>
    </source>
</evidence>
<dbReference type="RefSeq" id="WP_072623980.1">
    <property type="nucleotide sequence ID" value="NZ_CP013290.1"/>
</dbReference>
<keyword evidence="1" id="KW-0812">Transmembrane</keyword>
<feature type="transmembrane region" description="Helical" evidence="1">
    <location>
        <begin position="263"/>
        <end position="281"/>
    </location>
</feature>
<evidence type="ECO:0000313" key="4">
    <source>
        <dbReference type="Proteomes" id="UP000182938"/>
    </source>
</evidence>
<dbReference type="GO" id="GO:0016747">
    <property type="term" value="F:acyltransferase activity, transferring groups other than amino-acyl groups"/>
    <property type="evidence" value="ECO:0007669"/>
    <property type="project" value="InterPro"/>
</dbReference>
<keyword evidence="1" id="KW-0472">Membrane</keyword>
<keyword evidence="1" id="KW-1133">Transmembrane helix</keyword>
<feature type="domain" description="Acyltransferase 3" evidence="2">
    <location>
        <begin position="4"/>
        <end position="296"/>
    </location>
</feature>
<protein>
    <recommendedName>
        <fullName evidence="2">Acyltransferase 3 domain-containing protein</fullName>
    </recommendedName>
</protein>
<dbReference type="EMBL" id="CP013290">
    <property type="protein sequence ID" value="APH00816.1"/>
    <property type="molecule type" value="Genomic_DNA"/>
</dbReference>
<feature type="transmembrane region" description="Helical" evidence="1">
    <location>
        <begin position="233"/>
        <end position="256"/>
    </location>
</feature>
<feature type="transmembrane region" description="Helical" evidence="1">
    <location>
        <begin position="160"/>
        <end position="184"/>
    </location>
</feature>